<dbReference type="CDD" id="cd09854">
    <property type="entry name" value="PIN_VapC-like"/>
    <property type="match status" value="1"/>
</dbReference>
<name>A0A0G0G5L7_9BACT</name>
<organism evidence="1 2">
    <name type="scientific">Candidatus Roizmanbacteria bacterium GW2011_GWC2_37_13</name>
    <dbReference type="NCBI Taxonomy" id="1618486"/>
    <lineage>
        <taxon>Bacteria</taxon>
        <taxon>Candidatus Roizmaniibacteriota</taxon>
    </lineage>
</organism>
<protein>
    <recommendedName>
        <fullName evidence="3">PIN domain-containing protein</fullName>
    </recommendedName>
</protein>
<sequence length="138" mass="15914">MRLFLDANIIYSAAKSDSGASSAIFLIKYKFKFSFITSKLALTEAERNIVEKETPHVLNRFYELIKDLDTISVNSNKAKQFYQDIIEGKDAPILFGARQSKADYLITLDKKHFFTEKMLKQKFSFEIITPGDFILKLK</sequence>
<dbReference type="Proteomes" id="UP000034917">
    <property type="component" value="Unassembled WGS sequence"/>
</dbReference>
<dbReference type="InterPro" id="IPR029060">
    <property type="entry name" value="PIN-like_dom_sf"/>
</dbReference>
<evidence type="ECO:0000313" key="2">
    <source>
        <dbReference type="Proteomes" id="UP000034917"/>
    </source>
</evidence>
<gene>
    <name evidence="1" type="ORF">US40_C0009G0038</name>
</gene>
<accession>A0A0G0G5L7</accession>
<proteinExistence type="predicted"/>
<dbReference type="EMBL" id="LBSV01000009">
    <property type="protein sequence ID" value="KKQ25332.1"/>
    <property type="molecule type" value="Genomic_DNA"/>
</dbReference>
<dbReference type="SUPFAM" id="SSF88723">
    <property type="entry name" value="PIN domain-like"/>
    <property type="match status" value="1"/>
</dbReference>
<dbReference type="AlphaFoldDB" id="A0A0G0G5L7"/>
<reference evidence="1 2" key="1">
    <citation type="journal article" date="2015" name="Nature">
        <title>rRNA introns, odd ribosomes, and small enigmatic genomes across a large radiation of phyla.</title>
        <authorList>
            <person name="Brown C.T."/>
            <person name="Hug L.A."/>
            <person name="Thomas B.C."/>
            <person name="Sharon I."/>
            <person name="Castelle C.J."/>
            <person name="Singh A."/>
            <person name="Wilkins M.J."/>
            <person name="Williams K.H."/>
            <person name="Banfield J.F."/>
        </authorList>
    </citation>
    <scope>NUCLEOTIDE SEQUENCE [LARGE SCALE GENOMIC DNA]</scope>
</reference>
<evidence type="ECO:0000313" key="1">
    <source>
        <dbReference type="EMBL" id="KKQ25332.1"/>
    </source>
</evidence>
<evidence type="ECO:0008006" key="3">
    <source>
        <dbReference type="Google" id="ProtNLM"/>
    </source>
</evidence>
<comment type="caution">
    <text evidence="1">The sequence shown here is derived from an EMBL/GenBank/DDBJ whole genome shotgun (WGS) entry which is preliminary data.</text>
</comment>